<keyword evidence="3" id="KW-1185">Reference proteome</keyword>
<reference evidence="2 3" key="1">
    <citation type="submission" date="2020-08" db="EMBL/GenBank/DDBJ databases">
        <authorList>
            <person name="Seo M.-J."/>
        </authorList>
    </citation>
    <scope>NUCLEOTIDE SEQUENCE [LARGE SCALE GENOMIC DNA]</scope>
    <source>
        <strain evidence="2 3">MBLA0160</strain>
    </source>
</reference>
<dbReference type="EMBL" id="JACKXD010000006">
    <property type="protein sequence ID" value="MBB6647500.1"/>
    <property type="molecule type" value="Genomic_DNA"/>
</dbReference>
<evidence type="ECO:0000256" key="1">
    <source>
        <dbReference type="SAM" id="Phobius"/>
    </source>
</evidence>
<keyword evidence="1" id="KW-1133">Transmembrane helix</keyword>
<gene>
    <name evidence="2" type="ORF">H5V44_14600</name>
</gene>
<keyword evidence="1" id="KW-0812">Transmembrane</keyword>
<comment type="caution">
    <text evidence="2">The sequence shown here is derived from an EMBL/GenBank/DDBJ whole genome shotgun (WGS) entry which is preliminary data.</text>
</comment>
<dbReference type="Proteomes" id="UP000546257">
    <property type="component" value="Unassembled WGS sequence"/>
</dbReference>
<keyword evidence="1" id="KW-0472">Membrane</keyword>
<accession>A0A7J9SKL5</accession>
<organism evidence="2 3">
    <name type="scientific">Halobellus ruber</name>
    <dbReference type="NCBI Taxonomy" id="2761102"/>
    <lineage>
        <taxon>Archaea</taxon>
        <taxon>Methanobacteriati</taxon>
        <taxon>Methanobacteriota</taxon>
        <taxon>Stenosarchaea group</taxon>
        <taxon>Halobacteria</taxon>
        <taxon>Halobacteriales</taxon>
        <taxon>Haloferacaceae</taxon>
        <taxon>Halobellus</taxon>
    </lineage>
</organism>
<feature type="transmembrane region" description="Helical" evidence="1">
    <location>
        <begin position="17"/>
        <end position="36"/>
    </location>
</feature>
<sequence>MGGWLSRGLTGYGTRPLFVLLWSAAIVLGTTALFGLGPEPPEGWRGGPLYYSVVTFVTAPPHPPRQVGAVTRAAVLIETYLGTALIVLLGYVLGTRERV</sequence>
<evidence type="ECO:0008006" key="4">
    <source>
        <dbReference type="Google" id="ProtNLM"/>
    </source>
</evidence>
<name>A0A7J9SKL5_9EURY</name>
<dbReference type="AlphaFoldDB" id="A0A7J9SKL5"/>
<evidence type="ECO:0000313" key="2">
    <source>
        <dbReference type="EMBL" id="MBB6647500.1"/>
    </source>
</evidence>
<evidence type="ECO:0000313" key="3">
    <source>
        <dbReference type="Proteomes" id="UP000546257"/>
    </source>
</evidence>
<dbReference type="RefSeq" id="WP_185193881.1">
    <property type="nucleotide sequence ID" value="NZ_JACKXD010000006.1"/>
</dbReference>
<proteinExistence type="predicted"/>
<protein>
    <recommendedName>
        <fullName evidence="4">Potassium channel domain-containing protein</fullName>
    </recommendedName>
</protein>
<feature type="transmembrane region" description="Helical" evidence="1">
    <location>
        <begin position="73"/>
        <end position="93"/>
    </location>
</feature>